<organism evidence="2 3">
    <name type="scientific">Periconia digitata</name>
    <dbReference type="NCBI Taxonomy" id="1303443"/>
    <lineage>
        <taxon>Eukaryota</taxon>
        <taxon>Fungi</taxon>
        <taxon>Dikarya</taxon>
        <taxon>Ascomycota</taxon>
        <taxon>Pezizomycotina</taxon>
        <taxon>Dothideomycetes</taxon>
        <taxon>Pleosporomycetidae</taxon>
        <taxon>Pleosporales</taxon>
        <taxon>Massarineae</taxon>
        <taxon>Periconiaceae</taxon>
        <taxon>Periconia</taxon>
    </lineage>
</organism>
<dbReference type="Proteomes" id="UP001152607">
    <property type="component" value="Unassembled WGS sequence"/>
</dbReference>
<name>A0A9W4UBL1_9PLEO</name>
<accession>A0A9W4UBL1</accession>
<protein>
    <submittedName>
        <fullName evidence="2">Uncharacterized protein</fullName>
    </submittedName>
</protein>
<feature type="compositionally biased region" description="Basic and acidic residues" evidence="1">
    <location>
        <begin position="184"/>
        <end position="212"/>
    </location>
</feature>
<reference evidence="2" key="1">
    <citation type="submission" date="2023-01" db="EMBL/GenBank/DDBJ databases">
        <authorList>
            <person name="Van Ghelder C."/>
            <person name="Rancurel C."/>
        </authorList>
    </citation>
    <scope>NUCLEOTIDE SEQUENCE</scope>
    <source>
        <strain evidence="2">CNCM I-4278</strain>
    </source>
</reference>
<proteinExistence type="predicted"/>
<dbReference type="EMBL" id="CAOQHR010000004">
    <property type="protein sequence ID" value="CAI6333025.1"/>
    <property type="molecule type" value="Genomic_DNA"/>
</dbReference>
<feature type="compositionally biased region" description="Basic and acidic residues" evidence="1">
    <location>
        <begin position="258"/>
        <end position="270"/>
    </location>
</feature>
<gene>
    <name evidence="2" type="ORF">PDIGIT_LOCUS6059</name>
</gene>
<feature type="compositionally biased region" description="Basic residues" evidence="1">
    <location>
        <begin position="161"/>
        <end position="183"/>
    </location>
</feature>
<feature type="compositionally biased region" description="Acidic residues" evidence="1">
    <location>
        <begin position="84"/>
        <end position="101"/>
    </location>
</feature>
<dbReference type="AlphaFoldDB" id="A0A9W4UBL1"/>
<feature type="compositionally biased region" description="Polar residues" evidence="1">
    <location>
        <begin position="240"/>
        <end position="250"/>
    </location>
</feature>
<evidence type="ECO:0000313" key="2">
    <source>
        <dbReference type="EMBL" id="CAI6333025.1"/>
    </source>
</evidence>
<sequence length="286" mass="33115">MMRMRSRQYTSFCFRGFVTVTSQTSSGSRDTPMWKAMRNVTCSRNGPQSDINRLDPYSRELIFFEDFSKKIRAEDAKRQRMGELEEGEIDESLDDSSDVSLEELPSTSHDEHLQGNHDELPNNSGDGERPDDERSDNERPDNERPDGESPEDKHPEDKHPKDKHPKDKHPKDKHPKDKHPKDKHPKDKRSDNERSDNERSNDERSNDERSNDEPDDQPANSDSGAESQPHSPRLSRKNVEFSNTHDSSFYNIDAAPNEFRRNAPRKLDPADYWDHKHDCWFACAAG</sequence>
<feature type="compositionally biased region" description="Basic and acidic residues" evidence="1">
    <location>
        <begin position="108"/>
        <end position="160"/>
    </location>
</feature>
<feature type="compositionally biased region" description="Polar residues" evidence="1">
    <location>
        <begin position="218"/>
        <end position="230"/>
    </location>
</feature>
<evidence type="ECO:0000256" key="1">
    <source>
        <dbReference type="SAM" id="MobiDB-lite"/>
    </source>
</evidence>
<keyword evidence="3" id="KW-1185">Reference proteome</keyword>
<comment type="caution">
    <text evidence="2">The sequence shown here is derived from an EMBL/GenBank/DDBJ whole genome shotgun (WGS) entry which is preliminary data.</text>
</comment>
<evidence type="ECO:0000313" key="3">
    <source>
        <dbReference type="Proteomes" id="UP001152607"/>
    </source>
</evidence>
<feature type="region of interest" description="Disordered" evidence="1">
    <location>
        <begin position="75"/>
        <end position="270"/>
    </location>
</feature>